<dbReference type="OrthoDB" id="4850190at2759"/>
<dbReference type="Proteomes" id="UP000235786">
    <property type="component" value="Unassembled WGS sequence"/>
</dbReference>
<dbReference type="AlphaFoldDB" id="A0A2J6SD13"/>
<keyword evidence="1" id="KW-0732">Signal</keyword>
<feature type="signal peptide" evidence="1">
    <location>
        <begin position="1"/>
        <end position="17"/>
    </location>
</feature>
<evidence type="ECO:0000313" key="3">
    <source>
        <dbReference type="Proteomes" id="UP000235786"/>
    </source>
</evidence>
<evidence type="ECO:0000313" key="2">
    <source>
        <dbReference type="EMBL" id="PMD48650.1"/>
    </source>
</evidence>
<sequence>MLFSIFTVALLSATALALEQGKRQATDAAQFTAAADQLISEYIPSTALPALESAVSSAASAASVTGDPLSLIYDGLLALSMPGWFSSAIPSGWKTQIAALESNINALRVPSNTGGVVIITTTNSKGSTFTTSSTSKLATVTATTTSGVTATTTATTTTGLGAELSTLTTEVINGATSVFSVAVSGASSVLTTEIINGATSVFSVAVSGASSVGNKASSAVGVATSVVKSASGAERTQVSGCAAGVIGLLGLMAAL</sequence>
<name>A0A2J6SD13_HYAVF</name>
<reference evidence="2 3" key="1">
    <citation type="submission" date="2016-04" db="EMBL/GenBank/DDBJ databases">
        <title>A degradative enzymes factory behind the ericoid mycorrhizal symbiosis.</title>
        <authorList>
            <consortium name="DOE Joint Genome Institute"/>
            <person name="Martino E."/>
            <person name="Morin E."/>
            <person name="Grelet G."/>
            <person name="Kuo A."/>
            <person name="Kohler A."/>
            <person name="Daghino S."/>
            <person name="Barry K."/>
            <person name="Choi C."/>
            <person name="Cichocki N."/>
            <person name="Clum A."/>
            <person name="Copeland A."/>
            <person name="Hainaut M."/>
            <person name="Haridas S."/>
            <person name="Labutti K."/>
            <person name="Lindquist E."/>
            <person name="Lipzen A."/>
            <person name="Khouja H.-R."/>
            <person name="Murat C."/>
            <person name="Ohm R."/>
            <person name="Olson A."/>
            <person name="Spatafora J."/>
            <person name="Veneault-Fourrey C."/>
            <person name="Henrissat B."/>
            <person name="Grigoriev I."/>
            <person name="Martin F."/>
            <person name="Perotto S."/>
        </authorList>
    </citation>
    <scope>NUCLEOTIDE SEQUENCE [LARGE SCALE GENOMIC DNA]</scope>
    <source>
        <strain evidence="2 3">F</strain>
    </source>
</reference>
<dbReference type="EMBL" id="KZ613937">
    <property type="protein sequence ID" value="PMD48650.1"/>
    <property type="molecule type" value="Genomic_DNA"/>
</dbReference>
<protein>
    <submittedName>
        <fullName evidence="2">Uncharacterized protein</fullName>
    </submittedName>
</protein>
<accession>A0A2J6SD13</accession>
<keyword evidence="3" id="KW-1185">Reference proteome</keyword>
<feature type="chain" id="PRO_5014456102" evidence="1">
    <location>
        <begin position="18"/>
        <end position="255"/>
    </location>
</feature>
<proteinExistence type="predicted"/>
<organism evidence="2 3">
    <name type="scientific">Hyaloscypha variabilis (strain UAMH 11265 / GT02V1 / F)</name>
    <name type="common">Meliniomyces variabilis</name>
    <dbReference type="NCBI Taxonomy" id="1149755"/>
    <lineage>
        <taxon>Eukaryota</taxon>
        <taxon>Fungi</taxon>
        <taxon>Dikarya</taxon>
        <taxon>Ascomycota</taxon>
        <taxon>Pezizomycotina</taxon>
        <taxon>Leotiomycetes</taxon>
        <taxon>Helotiales</taxon>
        <taxon>Hyaloscyphaceae</taxon>
        <taxon>Hyaloscypha</taxon>
        <taxon>Hyaloscypha variabilis</taxon>
    </lineage>
</organism>
<evidence type="ECO:0000256" key="1">
    <source>
        <dbReference type="SAM" id="SignalP"/>
    </source>
</evidence>
<gene>
    <name evidence="2" type="ORF">L207DRAFT_521997</name>
</gene>
<dbReference type="STRING" id="1149755.A0A2J6SD13"/>